<dbReference type="InterPro" id="IPR000531">
    <property type="entry name" value="Beta-barrel_TonB"/>
</dbReference>
<dbReference type="GO" id="GO:0006811">
    <property type="term" value="P:monoatomic ion transport"/>
    <property type="evidence" value="ECO:0007669"/>
    <property type="project" value="UniProtKB-KW"/>
</dbReference>
<dbReference type="SUPFAM" id="SSF56935">
    <property type="entry name" value="Porins"/>
    <property type="match status" value="1"/>
</dbReference>
<dbReference type="InterPro" id="IPR036942">
    <property type="entry name" value="Beta-barrel_TonB_sf"/>
</dbReference>
<evidence type="ECO:0000256" key="10">
    <source>
        <dbReference type="PROSITE-ProRule" id="PRU01360"/>
    </source>
</evidence>
<keyword evidence="4 10" id="KW-0812">Transmembrane</keyword>
<evidence type="ECO:0000259" key="14">
    <source>
        <dbReference type="Pfam" id="PF07715"/>
    </source>
</evidence>
<dbReference type="PANTHER" id="PTHR30069:SF53">
    <property type="entry name" value="COLICIN I RECEPTOR-RELATED"/>
    <property type="match status" value="1"/>
</dbReference>
<accession>A0A838ZMW9</accession>
<dbReference type="InterPro" id="IPR012910">
    <property type="entry name" value="Plug_dom"/>
</dbReference>
<dbReference type="Proteomes" id="UP000552241">
    <property type="component" value="Unassembled WGS sequence"/>
</dbReference>
<comment type="caution">
    <text evidence="15">The sequence shown here is derived from an EMBL/GenBank/DDBJ whole genome shotgun (WGS) entry which is preliminary data.</text>
</comment>
<name>A0A838ZMW9_9FLAO</name>
<evidence type="ECO:0000256" key="9">
    <source>
        <dbReference type="ARBA" id="ARBA00023237"/>
    </source>
</evidence>
<keyword evidence="6" id="KW-0406">Ion transport</keyword>
<sequence length="604" mass="68992">MKMKKLNFLLILGSLFQLGHAQIDSITLEEVYLSDNRIALPLSQTDRSVSIITKEDIQLLPVNSIEELLSHQIGVDVRQRGTNGLQADVAIRGGSFEQTLIMINGVRMSDTQTGHHSMDIPVSLEAIERIEIVKGPASRRYGQNAYTGAINIITKTESTPSLQLGLEGGEFGTFGVNAGVQTGGTKFQQMFQGNYNQTDGYRHNTDSKKTNFWYQNELNLGKHSISLQGGFIEKRFGANGFYATPSATEQYEETQSSVVSLLGNFKFENLEISPSVYWRRHQDMYVFVREDPSIYRNMHIGNTAGATINTNYKSKLGITGFGVEGRREFLSSNNLGDWDRSTISLFLEHRISLLKGKLSITPGAMWADYSDFGSYFYPGIDVGYSFNPHHRIYGNIGKTYRTPTYTDLYYQDPVNEGNPDLKPEEALTYEIGYKFNHQYVTIEANVFRRENENLIDWVKENEDDKWKPYNLAEINTQGFELKAEHSFHNMILNKISLSYTYLDNELKDYGALLSRYTLDNLKHQLSAKLNHNIIKNLSVEWVYRYNYRVALGDYHLLDSKLMYKTPKWEIFVQGNNLFNTNYTETNLIPMPGRWFSGGVQFSVF</sequence>
<evidence type="ECO:0000256" key="2">
    <source>
        <dbReference type="ARBA" id="ARBA00022448"/>
    </source>
</evidence>
<dbReference type="AlphaFoldDB" id="A0A838ZMW9"/>
<dbReference type="InterPro" id="IPR037066">
    <property type="entry name" value="Plug_dom_sf"/>
</dbReference>
<evidence type="ECO:0000256" key="8">
    <source>
        <dbReference type="ARBA" id="ARBA00023136"/>
    </source>
</evidence>
<comment type="subcellular location">
    <subcellularLocation>
        <location evidence="1 10">Cell outer membrane</location>
        <topology evidence="1 10">Multi-pass membrane protein</topology>
    </subcellularLocation>
</comment>
<evidence type="ECO:0000256" key="1">
    <source>
        <dbReference type="ARBA" id="ARBA00004571"/>
    </source>
</evidence>
<dbReference type="Pfam" id="PF00593">
    <property type="entry name" value="TonB_dep_Rec_b-barrel"/>
    <property type="match status" value="1"/>
</dbReference>
<evidence type="ECO:0000313" key="15">
    <source>
        <dbReference type="EMBL" id="MBA5628956.1"/>
    </source>
</evidence>
<keyword evidence="3 10" id="KW-1134">Transmembrane beta strand</keyword>
<feature type="signal peptide" evidence="12">
    <location>
        <begin position="1"/>
        <end position="21"/>
    </location>
</feature>
<evidence type="ECO:0000256" key="4">
    <source>
        <dbReference type="ARBA" id="ARBA00022692"/>
    </source>
</evidence>
<evidence type="ECO:0000256" key="5">
    <source>
        <dbReference type="ARBA" id="ARBA00022729"/>
    </source>
</evidence>
<evidence type="ECO:0000256" key="7">
    <source>
        <dbReference type="ARBA" id="ARBA00023077"/>
    </source>
</evidence>
<evidence type="ECO:0000259" key="13">
    <source>
        <dbReference type="Pfam" id="PF00593"/>
    </source>
</evidence>
<dbReference type="PROSITE" id="PS52016">
    <property type="entry name" value="TONB_DEPENDENT_REC_3"/>
    <property type="match status" value="1"/>
</dbReference>
<keyword evidence="9 10" id="KW-0998">Cell outer membrane</keyword>
<dbReference type="Pfam" id="PF07715">
    <property type="entry name" value="Plug"/>
    <property type="match status" value="1"/>
</dbReference>
<evidence type="ECO:0000256" key="3">
    <source>
        <dbReference type="ARBA" id="ARBA00022452"/>
    </source>
</evidence>
<keyword evidence="5 12" id="KW-0732">Signal</keyword>
<gene>
    <name evidence="15" type="ORF">HU137_04135</name>
</gene>
<dbReference type="GO" id="GO:0009279">
    <property type="term" value="C:cell outer membrane"/>
    <property type="evidence" value="ECO:0007669"/>
    <property type="project" value="UniProtKB-SubCell"/>
</dbReference>
<feature type="domain" description="TonB-dependent receptor plug" evidence="14">
    <location>
        <begin position="42"/>
        <end position="148"/>
    </location>
</feature>
<feature type="chain" id="PRO_5032709360" evidence="12">
    <location>
        <begin position="22"/>
        <end position="604"/>
    </location>
</feature>
<keyword evidence="7 11" id="KW-0798">TonB box</keyword>
<dbReference type="GO" id="GO:0015889">
    <property type="term" value="P:cobalamin transport"/>
    <property type="evidence" value="ECO:0007669"/>
    <property type="project" value="TreeGrafter"/>
</dbReference>
<dbReference type="Gene3D" id="2.170.130.10">
    <property type="entry name" value="TonB-dependent receptor, plug domain"/>
    <property type="match status" value="1"/>
</dbReference>
<evidence type="ECO:0000313" key="16">
    <source>
        <dbReference type="Proteomes" id="UP000552241"/>
    </source>
</evidence>
<dbReference type="Gene3D" id="2.40.170.20">
    <property type="entry name" value="TonB-dependent receptor, beta-barrel domain"/>
    <property type="match status" value="1"/>
</dbReference>
<keyword evidence="2 10" id="KW-0813">Transport</keyword>
<evidence type="ECO:0000256" key="6">
    <source>
        <dbReference type="ARBA" id="ARBA00023065"/>
    </source>
</evidence>
<evidence type="ECO:0000256" key="12">
    <source>
        <dbReference type="SAM" id="SignalP"/>
    </source>
</evidence>
<organism evidence="15 16">
    <name type="scientific">Moheibacter lacus</name>
    <dbReference type="NCBI Taxonomy" id="2745851"/>
    <lineage>
        <taxon>Bacteria</taxon>
        <taxon>Pseudomonadati</taxon>
        <taxon>Bacteroidota</taxon>
        <taxon>Flavobacteriia</taxon>
        <taxon>Flavobacteriales</taxon>
        <taxon>Weeksellaceae</taxon>
        <taxon>Moheibacter</taxon>
    </lineage>
</organism>
<reference evidence="15 16" key="1">
    <citation type="submission" date="2020-07" db="EMBL/GenBank/DDBJ databases">
        <title>Moheibacter lacus sp. nov., a member of the family Flavobacteriaceae isolated from freshwater lake sediment.</title>
        <authorList>
            <person name="Liu Y."/>
        </authorList>
    </citation>
    <scope>NUCLEOTIDE SEQUENCE [LARGE SCALE GENOMIC DNA]</scope>
    <source>
        <strain evidence="15 16">BDHS18</strain>
    </source>
</reference>
<dbReference type="CDD" id="cd01347">
    <property type="entry name" value="ligand_gated_channel"/>
    <property type="match status" value="1"/>
</dbReference>
<keyword evidence="16" id="KW-1185">Reference proteome</keyword>
<dbReference type="EMBL" id="JACDZE010000001">
    <property type="protein sequence ID" value="MBA5628956.1"/>
    <property type="molecule type" value="Genomic_DNA"/>
</dbReference>
<protein>
    <submittedName>
        <fullName evidence="15">TonB-dependent receptor</fullName>
    </submittedName>
</protein>
<evidence type="ECO:0000256" key="11">
    <source>
        <dbReference type="RuleBase" id="RU003357"/>
    </source>
</evidence>
<keyword evidence="15" id="KW-0675">Receptor</keyword>
<keyword evidence="8 10" id="KW-0472">Membrane</keyword>
<feature type="domain" description="TonB-dependent receptor-like beta-barrel" evidence="13">
    <location>
        <begin position="180"/>
        <end position="577"/>
    </location>
</feature>
<proteinExistence type="inferred from homology"/>
<dbReference type="PANTHER" id="PTHR30069">
    <property type="entry name" value="TONB-DEPENDENT OUTER MEMBRANE RECEPTOR"/>
    <property type="match status" value="1"/>
</dbReference>
<comment type="similarity">
    <text evidence="10 11">Belongs to the TonB-dependent receptor family.</text>
</comment>
<dbReference type="InterPro" id="IPR039426">
    <property type="entry name" value="TonB-dep_rcpt-like"/>
</dbReference>